<comment type="caution">
    <text evidence="1">The sequence shown here is derived from an EMBL/GenBank/DDBJ whole genome shotgun (WGS) entry which is preliminary data.</text>
</comment>
<feature type="non-terminal residue" evidence="1">
    <location>
        <position position="119"/>
    </location>
</feature>
<evidence type="ECO:0000313" key="2">
    <source>
        <dbReference type="Proteomes" id="UP001189429"/>
    </source>
</evidence>
<proteinExistence type="predicted"/>
<sequence length="119" mass="12956">MREVVHPLLRILDSPSPQSLKDASVDSLSLLRGAFDEAFAVFAPQVRRVLARQDPPAALGDEEHLARARAAWPRALGRGEAVADDAASSFEAPHSSFDVAQPNQHSLRLAWEASHPKTK</sequence>
<accession>A0ABN9R4H9</accession>
<reference evidence="1" key="1">
    <citation type="submission" date="2023-10" db="EMBL/GenBank/DDBJ databases">
        <authorList>
            <person name="Chen Y."/>
            <person name="Shah S."/>
            <person name="Dougan E. K."/>
            <person name="Thang M."/>
            <person name="Chan C."/>
        </authorList>
    </citation>
    <scope>NUCLEOTIDE SEQUENCE [LARGE SCALE GENOMIC DNA]</scope>
</reference>
<protein>
    <submittedName>
        <fullName evidence="1">Uncharacterized protein</fullName>
    </submittedName>
</protein>
<name>A0ABN9R4H9_9DINO</name>
<keyword evidence="2" id="KW-1185">Reference proteome</keyword>
<dbReference type="Proteomes" id="UP001189429">
    <property type="component" value="Unassembled WGS sequence"/>
</dbReference>
<gene>
    <name evidence="1" type="ORF">PCOR1329_LOCUS16836</name>
</gene>
<organism evidence="1 2">
    <name type="scientific">Prorocentrum cordatum</name>
    <dbReference type="NCBI Taxonomy" id="2364126"/>
    <lineage>
        <taxon>Eukaryota</taxon>
        <taxon>Sar</taxon>
        <taxon>Alveolata</taxon>
        <taxon>Dinophyceae</taxon>
        <taxon>Prorocentrales</taxon>
        <taxon>Prorocentraceae</taxon>
        <taxon>Prorocentrum</taxon>
    </lineage>
</organism>
<dbReference type="EMBL" id="CAUYUJ010005180">
    <property type="protein sequence ID" value="CAK0812574.1"/>
    <property type="molecule type" value="Genomic_DNA"/>
</dbReference>
<evidence type="ECO:0000313" key="1">
    <source>
        <dbReference type="EMBL" id="CAK0812574.1"/>
    </source>
</evidence>